<feature type="region of interest" description="Disordered" evidence="1">
    <location>
        <begin position="31"/>
        <end position="61"/>
    </location>
</feature>
<keyword evidence="3" id="KW-1185">Reference proteome</keyword>
<evidence type="ECO:0000313" key="3">
    <source>
        <dbReference type="Proteomes" id="UP000249218"/>
    </source>
</evidence>
<dbReference type="EMBL" id="KZ149974">
    <property type="protein sequence ID" value="PZC75972.1"/>
    <property type="molecule type" value="Genomic_DNA"/>
</dbReference>
<evidence type="ECO:0000256" key="1">
    <source>
        <dbReference type="SAM" id="MobiDB-lite"/>
    </source>
</evidence>
<feature type="compositionally biased region" description="Low complexity" evidence="1">
    <location>
        <begin position="36"/>
        <end position="51"/>
    </location>
</feature>
<name>A0A2W1BLL0_HELAM</name>
<dbReference type="Proteomes" id="UP000249218">
    <property type="component" value="Unassembled WGS sequence"/>
</dbReference>
<accession>A0A2W1BLL0</accession>
<evidence type="ECO:0000313" key="2">
    <source>
        <dbReference type="EMBL" id="PZC75972.1"/>
    </source>
</evidence>
<sequence>MYTNPFERKHSSLRQALDRFIRGETRISFRKKTDLSKSSSSSTSSMVSSTMDYKPKFNEKR</sequence>
<organism evidence="2 3">
    <name type="scientific">Helicoverpa armigera</name>
    <name type="common">Cotton bollworm</name>
    <name type="synonym">Heliothis armigera</name>
    <dbReference type="NCBI Taxonomy" id="29058"/>
    <lineage>
        <taxon>Eukaryota</taxon>
        <taxon>Metazoa</taxon>
        <taxon>Ecdysozoa</taxon>
        <taxon>Arthropoda</taxon>
        <taxon>Hexapoda</taxon>
        <taxon>Insecta</taxon>
        <taxon>Pterygota</taxon>
        <taxon>Neoptera</taxon>
        <taxon>Endopterygota</taxon>
        <taxon>Lepidoptera</taxon>
        <taxon>Glossata</taxon>
        <taxon>Ditrysia</taxon>
        <taxon>Noctuoidea</taxon>
        <taxon>Noctuidae</taxon>
        <taxon>Heliothinae</taxon>
        <taxon>Helicoverpa</taxon>
    </lineage>
</organism>
<protein>
    <submittedName>
        <fullName evidence="2">Uncharacterized protein</fullName>
    </submittedName>
</protein>
<proteinExistence type="predicted"/>
<reference evidence="2 3" key="1">
    <citation type="journal article" date="2017" name="BMC Biol.">
        <title>Genomic innovations, transcriptional plasticity and gene loss underlying the evolution and divergence of two highly polyphagous and invasive Helicoverpa pest species.</title>
        <authorList>
            <person name="Pearce S.L."/>
            <person name="Clarke D.F."/>
            <person name="East P.D."/>
            <person name="Elfekih S."/>
            <person name="Gordon K.H."/>
            <person name="Jermiin L.S."/>
            <person name="McGaughran A."/>
            <person name="Oakeshott J.G."/>
            <person name="Papanikolaou A."/>
            <person name="Perera O.P."/>
            <person name="Rane R.V."/>
            <person name="Richards S."/>
            <person name="Tay W.T."/>
            <person name="Walsh T.K."/>
            <person name="Anderson A."/>
            <person name="Anderson C.J."/>
            <person name="Asgari S."/>
            <person name="Board P.G."/>
            <person name="Bretschneider A."/>
            <person name="Campbell P.M."/>
            <person name="Chertemps T."/>
            <person name="Christeller J.T."/>
            <person name="Coppin C.W."/>
            <person name="Downes S.J."/>
            <person name="Duan G."/>
            <person name="Farnsworth C.A."/>
            <person name="Good R.T."/>
            <person name="Han L.B."/>
            <person name="Han Y.C."/>
            <person name="Hatje K."/>
            <person name="Horne I."/>
            <person name="Huang Y.P."/>
            <person name="Hughes D.S."/>
            <person name="Jacquin-Joly E."/>
            <person name="James W."/>
            <person name="Jhangiani S."/>
            <person name="Kollmar M."/>
            <person name="Kuwar S.S."/>
            <person name="Li S."/>
            <person name="Liu N.Y."/>
            <person name="Maibeche M.T."/>
            <person name="Miller J.R."/>
            <person name="Montagne N."/>
            <person name="Perry T."/>
            <person name="Qu J."/>
            <person name="Song S.V."/>
            <person name="Sutton G.G."/>
            <person name="Vogel H."/>
            <person name="Walenz B.P."/>
            <person name="Xu W."/>
            <person name="Zhang H.J."/>
            <person name="Zou Z."/>
            <person name="Batterham P."/>
            <person name="Edwards O.R."/>
            <person name="Feyereisen R."/>
            <person name="Gibbs R.A."/>
            <person name="Heckel D.G."/>
            <person name="McGrath A."/>
            <person name="Robin C."/>
            <person name="Scherer S.E."/>
            <person name="Worley K.C."/>
            <person name="Wu Y.D."/>
        </authorList>
    </citation>
    <scope>NUCLEOTIDE SEQUENCE [LARGE SCALE GENOMIC DNA]</scope>
    <source>
        <strain evidence="2">Harm_GR_Male_#8</strain>
        <tissue evidence="2">Whole organism</tissue>
    </source>
</reference>
<gene>
    <name evidence="2" type="primary">HaOG205265</name>
    <name evidence="2" type="ORF">B5X24_HaOG205265</name>
</gene>
<dbReference type="AlphaFoldDB" id="A0A2W1BLL0"/>